<dbReference type="Proteomes" id="UP000003150">
    <property type="component" value="Unassembled WGS sequence"/>
</dbReference>
<comment type="caution">
    <text evidence="1">The sequence shown here is derived from an EMBL/GenBank/DDBJ whole genome shotgun (WGS) entry which is preliminary data.</text>
</comment>
<protein>
    <submittedName>
        <fullName evidence="1">Uncharacterized protein</fullName>
    </submittedName>
</protein>
<name>D4U0Y3_9ACTO</name>
<evidence type="ECO:0000313" key="2">
    <source>
        <dbReference type="Proteomes" id="UP000003150"/>
    </source>
</evidence>
<gene>
    <name evidence="1" type="ORF">HMPREF0970_01877</name>
</gene>
<dbReference type="AlphaFoldDB" id="D4U0Y3"/>
<accession>D4U0Y3</accession>
<organism evidence="1 2">
    <name type="scientific">Schaalia odontolytica F0309</name>
    <dbReference type="NCBI Taxonomy" id="649742"/>
    <lineage>
        <taxon>Bacteria</taxon>
        <taxon>Bacillati</taxon>
        <taxon>Actinomycetota</taxon>
        <taxon>Actinomycetes</taxon>
        <taxon>Actinomycetales</taxon>
        <taxon>Actinomycetaceae</taxon>
        <taxon>Schaalia</taxon>
    </lineage>
</organism>
<sequence length="41" mass="4786">MEAYSLRQQACRHHLGLDAQFQSQWSLPPFEYDHGPLRKSG</sequence>
<proteinExistence type="predicted"/>
<dbReference type="EMBL" id="ACYT02000073">
    <property type="protein sequence ID" value="EFF79081.1"/>
    <property type="molecule type" value="Genomic_DNA"/>
</dbReference>
<evidence type="ECO:0000313" key="1">
    <source>
        <dbReference type="EMBL" id="EFF79081.1"/>
    </source>
</evidence>
<dbReference type="HOGENOM" id="CLU_3264526_0_0_11"/>
<reference evidence="1 2" key="1">
    <citation type="submission" date="2009-10" db="EMBL/GenBank/DDBJ databases">
        <authorList>
            <person name="Weinstock G."/>
            <person name="Sodergren E."/>
            <person name="Clifton S."/>
            <person name="Fulton L."/>
            <person name="Fulton B."/>
            <person name="Courtney L."/>
            <person name="Fronick C."/>
            <person name="Harrison M."/>
            <person name="Strong C."/>
            <person name="Farmer C."/>
            <person name="Delahaunty K."/>
            <person name="Markovic C."/>
            <person name="Hall O."/>
            <person name="Minx P."/>
            <person name="Tomlinson C."/>
            <person name="Mitreva M."/>
            <person name="Nelson J."/>
            <person name="Hou S."/>
            <person name="Wollam A."/>
            <person name="Pepin K.H."/>
            <person name="Johnson M."/>
            <person name="Bhonagiri V."/>
            <person name="Nash W.E."/>
            <person name="Warren W."/>
            <person name="Chinwalla A."/>
            <person name="Mardis E.R."/>
            <person name="Wilson R.K."/>
        </authorList>
    </citation>
    <scope>NUCLEOTIDE SEQUENCE [LARGE SCALE GENOMIC DNA]</scope>
    <source>
        <strain evidence="1 2">F0309</strain>
    </source>
</reference>